<organism evidence="1 2">
    <name type="scientific">Kitasatospora cineracea</name>
    <dbReference type="NCBI Taxonomy" id="88074"/>
    <lineage>
        <taxon>Bacteria</taxon>
        <taxon>Bacillati</taxon>
        <taxon>Actinomycetota</taxon>
        <taxon>Actinomycetes</taxon>
        <taxon>Kitasatosporales</taxon>
        <taxon>Streptomycetaceae</taxon>
        <taxon>Kitasatospora</taxon>
    </lineage>
</organism>
<evidence type="ECO:0000313" key="2">
    <source>
        <dbReference type="Proteomes" id="UP000267408"/>
    </source>
</evidence>
<dbReference type="InterPro" id="IPR025851">
    <property type="entry name" value="SUKH-4"/>
</dbReference>
<evidence type="ECO:0000313" key="1">
    <source>
        <dbReference type="EMBL" id="ROR46013.1"/>
    </source>
</evidence>
<dbReference type="Proteomes" id="UP000267408">
    <property type="component" value="Unassembled WGS sequence"/>
</dbReference>
<proteinExistence type="predicted"/>
<protein>
    <submittedName>
        <fullName evidence="1">SUKH-4 immunity protein of toxin-antitoxin system</fullName>
    </submittedName>
</protein>
<reference evidence="1 2" key="1">
    <citation type="submission" date="2018-11" db="EMBL/GenBank/DDBJ databases">
        <title>Sequencing the genomes of 1000 actinobacteria strains.</title>
        <authorList>
            <person name="Klenk H.-P."/>
        </authorList>
    </citation>
    <scope>NUCLEOTIDE SEQUENCE [LARGE SCALE GENOMIC DNA]</scope>
    <source>
        <strain evidence="1 2">DSM 44780</strain>
    </source>
</reference>
<comment type="caution">
    <text evidence="1">The sequence shown here is derived from an EMBL/GenBank/DDBJ whole genome shotgun (WGS) entry which is preliminary data.</text>
</comment>
<dbReference type="Pfam" id="PF14435">
    <property type="entry name" value="SUKH-4"/>
    <property type="match status" value="1"/>
</dbReference>
<dbReference type="OrthoDB" id="4217933at2"/>
<dbReference type="EMBL" id="RJVJ01000001">
    <property type="protein sequence ID" value="ROR46013.1"/>
    <property type="molecule type" value="Genomic_DNA"/>
</dbReference>
<sequence length="179" mass="19574">MATHAELTELFGAEGIVTVPRAEAAANGVPEADARVLAEVGLPAELSVVFSLAAPGEPEAFTLVPVDTGDSVVKVLCLGGPTGNREMRYCLDLEDGYVILLTLGEQPGAEIVNTTLDDFVEFLYRFGLRFEHVAAVGDRQADEYTEQLRAYLEARDPQAFAEEDCWWSMVFDRLLGKEF</sequence>
<gene>
    <name evidence="1" type="ORF">EDD39_4268</name>
</gene>
<accession>A0A8G1UL43</accession>
<dbReference type="RefSeq" id="WP_123558311.1">
    <property type="nucleotide sequence ID" value="NZ_RJVJ01000001.1"/>
</dbReference>
<name>A0A8G1UL43_9ACTN</name>
<dbReference type="AlphaFoldDB" id="A0A8G1UL43"/>